<dbReference type="Proteomes" id="UP000054144">
    <property type="component" value="Unassembled WGS sequence"/>
</dbReference>
<feature type="non-terminal residue" evidence="1">
    <location>
        <position position="1"/>
    </location>
</feature>
<evidence type="ECO:0000313" key="1">
    <source>
        <dbReference type="EMBL" id="KIY52589.1"/>
    </source>
</evidence>
<keyword evidence="2" id="KW-1185">Reference proteome</keyword>
<gene>
    <name evidence="1" type="ORF">FISHEDRAFT_34965</name>
</gene>
<dbReference type="AlphaFoldDB" id="A0A0D7ALF4"/>
<name>A0A0D7ALF4_9AGAR</name>
<reference evidence="1 2" key="1">
    <citation type="journal article" date="2015" name="Fungal Genet. Biol.">
        <title>Evolution of novel wood decay mechanisms in Agaricales revealed by the genome sequences of Fistulina hepatica and Cylindrobasidium torrendii.</title>
        <authorList>
            <person name="Floudas D."/>
            <person name="Held B.W."/>
            <person name="Riley R."/>
            <person name="Nagy L.G."/>
            <person name="Koehler G."/>
            <person name="Ransdell A.S."/>
            <person name="Younus H."/>
            <person name="Chow J."/>
            <person name="Chiniquy J."/>
            <person name="Lipzen A."/>
            <person name="Tritt A."/>
            <person name="Sun H."/>
            <person name="Haridas S."/>
            <person name="LaButti K."/>
            <person name="Ohm R.A."/>
            <person name="Kues U."/>
            <person name="Blanchette R.A."/>
            <person name="Grigoriev I.V."/>
            <person name="Minto R.E."/>
            <person name="Hibbett D.S."/>
        </authorList>
    </citation>
    <scope>NUCLEOTIDE SEQUENCE [LARGE SCALE GENOMIC DNA]</scope>
    <source>
        <strain evidence="1 2">ATCC 64428</strain>
    </source>
</reference>
<dbReference type="OrthoDB" id="2687121at2759"/>
<dbReference type="EMBL" id="KN881638">
    <property type="protein sequence ID" value="KIY52589.1"/>
    <property type="molecule type" value="Genomic_DNA"/>
</dbReference>
<evidence type="ECO:0000313" key="2">
    <source>
        <dbReference type="Proteomes" id="UP000054144"/>
    </source>
</evidence>
<evidence type="ECO:0008006" key="3">
    <source>
        <dbReference type="Google" id="ProtNLM"/>
    </source>
</evidence>
<organism evidence="1 2">
    <name type="scientific">Fistulina hepatica ATCC 64428</name>
    <dbReference type="NCBI Taxonomy" id="1128425"/>
    <lineage>
        <taxon>Eukaryota</taxon>
        <taxon>Fungi</taxon>
        <taxon>Dikarya</taxon>
        <taxon>Basidiomycota</taxon>
        <taxon>Agaricomycotina</taxon>
        <taxon>Agaricomycetes</taxon>
        <taxon>Agaricomycetidae</taxon>
        <taxon>Agaricales</taxon>
        <taxon>Fistulinaceae</taxon>
        <taxon>Fistulina</taxon>
    </lineage>
</organism>
<accession>A0A0D7ALF4</accession>
<protein>
    <recommendedName>
        <fullName evidence="3">DUF659 domain-containing protein</fullName>
    </recommendedName>
</protein>
<proteinExistence type="predicted"/>
<sequence>DTYEQVTKPMKQSSSITAAFEHKGGGKTMYSTHQHTKTETNFQNLIKMGQPKYYIPSCMTVSHDVKHVFQKMCARDHNGILSFVTDMWTSLNHKAYMGNTIMFEHDEHLITLVLDIVEVAKA</sequence>